<name>A0A2S5AA81_9FLAO</name>
<protein>
    <submittedName>
        <fullName evidence="2">Uncharacterized protein</fullName>
    </submittedName>
</protein>
<organism evidence="2 3">
    <name type="scientific">Flavobacterium alvei</name>
    <dbReference type="NCBI Taxonomy" id="2080416"/>
    <lineage>
        <taxon>Bacteria</taxon>
        <taxon>Pseudomonadati</taxon>
        <taxon>Bacteroidota</taxon>
        <taxon>Flavobacteriia</taxon>
        <taxon>Flavobacteriales</taxon>
        <taxon>Flavobacteriaceae</taxon>
        <taxon>Flavobacterium</taxon>
    </lineage>
</organism>
<dbReference type="Proteomes" id="UP000237310">
    <property type="component" value="Unassembled WGS sequence"/>
</dbReference>
<evidence type="ECO:0000313" key="2">
    <source>
        <dbReference type="EMBL" id="POY39500.1"/>
    </source>
</evidence>
<comment type="caution">
    <text evidence="2">The sequence shown here is derived from an EMBL/GenBank/DDBJ whole genome shotgun (WGS) entry which is preliminary data.</text>
</comment>
<evidence type="ECO:0000313" key="3">
    <source>
        <dbReference type="Proteomes" id="UP000237310"/>
    </source>
</evidence>
<sequence>MKETKRKFFHRLTLAVIIRKKPKNNNLIKYMNSFTQKTFGLKKKYTFKEKGIEIEFTDKDGDFSFFINFDNISPRENVRIHTKRKANVLKYGLIIALLTLIRGFLTAKTDLQTTFIVISLSLLIGIGTYVYYHLTKMKYYSVGLEDGKITRILYNKPTVEGAEEFIDEIFKRRKQYYRDNYFKIDYENEKQSELDKIKWLKSENIITENEFNVVVDEINEKFIK</sequence>
<keyword evidence="1" id="KW-1133">Transmembrane helix</keyword>
<gene>
    <name evidence="2" type="ORF">C3L50_10000</name>
</gene>
<dbReference type="OrthoDB" id="1246610at2"/>
<dbReference type="AlphaFoldDB" id="A0A2S5AA81"/>
<evidence type="ECO:0000256" key="1">
    <source>
        <dbReference type="SAM" id="Phobius"/>
    </source>
</evidence>
<accession>A0A2S5AA81</accession>
<feature type="transmembrane region" description="Helical" evidence="1">
    <location>
        <begin position="88"/>
        <end position="105"/>
    </location>
</feature>
<reference evidence="2 3" key="1">
    <citation type="submission" date="2018-01" db="EMBL/GenBank/DDBJ databases">
        <authorList>
            <person name="Gaut B.S."/>
            <person name="Morton B.R."/>
            <person name="Clegg M.T."/>
            <person name="Duvall M.R."/>
        </authorList>
    </citation>
    <scope>NUCLEOTIDE SEQUENCE [LARGE SCALE GENOMIC DNA]</scope>
    <source>
        <strain evidence="2 3">HR-AY</strain>
    </source>
</reference>
<proteinExistence type="predicted"/>
<feature type="transmembrane region" description="Helical" evidence="1">
    <location>
        <begin position="111"/>
        <end position="132"/>
    </location>
</feature>
<dbReference type="RefSeq" id="WP_103806038.1">
    <property type="nucleotide sequence ID" value="NZ_PQVG01000005.1"/>
</dbReference>
<keyword evidence="3" id="KW-1185">Reference proteome</keyword>
<keyword evidence="1" id="KW-0472">Membrane</keyword>
<dbReference type="EMBL" id="PQVG01000005">
    <property type="protein sequence ID" value="POY39500.1"/>
    <property type="molecule type" value="Genomic_DNA"/>
</dbReference>
<keyword evidence="1" id="KW-0812">Transmembrane</keyword>